<protein>
    <submittedName>
        <fullName evidence="1">Uncharacterized protein</fullName>
    </submittedName>
</protein>
<evidence type="ECO:0000313" key="1">
    <source>
        <dbReference type="EMBL" id="MBX67679.1"/>
    </source>
</evidence>
<dbReference type="AlphaFoldDB" id="A0A2P2QL06"/>
<organism evidence="1">
    <name type="scientific">Rhizophora mucronata</name>
    <name type="common">Asiatic mangrove</name>
    <dbReference type="NCBI Taxonomy" id="61149"/>
    <lineage>
        <taxon>Eukaryota</taxon>
        <taxon>Viridiplantae</taxon>
        <taxon>Streptophyta</taxon>
        <taxon>Embryophyta</taxon>
        <taxon>Tracheophyta</taxon>
        <taxon>Spermatophyta</taxon>
        <taxon>Magnoliopsida</taxon>
        <taxon>eudicotyledons</taxon>
        <taxon>Gunneridae</taxon>
        <taxon>Pentapetalae</taxon>
        <taxon>rosids</taxon>
        <taxon>fabids</taxon>
        <taxon>Malpighiales</taxon>
        <taxon>Rhizophoraceae</taxon>
        <taxon>Rhizophora</taxon>
    </lineage>
</organism>
<dbReference type="EMBL" id="GGEC01087195">
    <property type="protein sequence ID" value="MBX67679.1"/>
    <property type="molecule type" value="Transcribed_RNA"/>
</dbReference>
<accession>A0A2P2QL06</accession>
<name>A0A2P2QL06_RHIMU</name>
<sequence>MWSNDKLLHQFSEPILSIIELNREVLLHFQFIKIPKIFLPLSIREKYCNKIP</sequence>
<proteinExistence type="predicted"/>
<reference evidence="1" key="1">
    <citation type="submission" date="2018-02" db="EMBL/GenBank/DDBJ databases">
        <title>Rhizophora mucronata_Transcriptome.</title>
        <authorList>
            <person name="Meera S.P."/>
            <person name="Sreeshan A."/>
            <person name="Augustine A."/>
        </authorList>
    </citation>
    <scope>NUCLEOTIDE SEQUENCE</scope>
    <source>
        <tissue evidence="1">Leaf</tissue>
    </source>
</reference>